<gene>
    <name evidence="11" type="ORF">JXQ802_LOCUS51477</name>
    <name evidence="10" type="ORF">PYM288_LOCUS35231</name>
</gene>
<reference evidence="10" key="1">
    <citation type="submission" date="2021-02" db="EMBL/GenBank/DDBJ databases">
        <authorList>
            <person name="Nowell W R."/>
        </authorList>
    </citation>
    <scope>NUCLEOTIDE SEQUENCE</scope>
</reference>
<keyword evidence="4 9" id="KW-0813">Transport</keyword>
<feature type="transmembrane region" description="Helical" evidence="9">
    <location>
        <begin position="12"/>
        <end position="32"/>
    </location>
</feature>
<evidence type="ECO:0000256" key="8">
    <source>
        <dbReference type="ARBA" id="ARBA00023136"/>
    </source>
</evidence>
<organism evidence="10 12">
    <name type="scientific">Rotaria sordida</name>
    <dbReference type="NCBI Taxonomy" id="392033"/>
    <lineage>
        <taxon>Eukaryota</taxon>
        <taxon>Metazoa</taxon>
        <taxon>Spiralia</taxon>
        <taxon>Gnathifera</taxon>
        <taxon>Rotifera</taxon>
        <taxon>Eurotatoria</taxon>
        <taxon>Bdelloidea</taxon>
        <taxon>Philodinida</taxon>
        <taxon>Philodinidae</taxon>
        <taxon>Rotaria</taxon>
    </lineage>
</organism>
<dbReference type="Pfam" id="PF06237">
    <property type="entry name" value="SLC52_ribofla_tr"/>
    <property type="match status" value="1"/>
</dbReference>
<evidence type="ECO:0000313" key="12">
    <source>
        <dbReference type="Proteomes" id="UP000663854"/>
    </source>
</evidence>
<accession>A0A815LZ57</accession>
<feature type="transmembrane region" description="Helical" evidence="9">
    <location>
        <begin position="368"/>
        <end position="388"/>
    </location>
</feature>
<dbReference type="Proteomes" id="UP000663870">
    <property type="component" value="Unassembled WGS sequence"/>
</dbReference>
<evidence type="ECO:0000313" key="13">
    <source>
        <dbReference type="Proteomes" id="UP000663870"/>
    </source>
</evidence>
<dbReference type="AlphaFoldDB" id="A0A815LZ57"/>
<keyword evidence="8 9" id="KW-0472">Membrane</keyword>
<dbReference type="GO" id="GO:0032217">
    <property type="term" value="F:riboflavin transmembrane transporter activity"/>
    <property type="evidence" value="ECO:0007669"/>
    <property type="project" value="UniProtKB-UniRule"/>
</dbReference>
<comment type="similarity">
    <text evidence="3 9">Belongs to the riboflavin transporter family.</text>
</comment>
<comment type="subcellular location">
    <subcellularLocation>
        <location evidence="2 9">Cell membrane</location>
        <topology evidence="2 9">Multi-pass membrane protein</topology>
    </subcellularLocation>
</comment>
<evidence type="ECO:0000256" key="7">
    <source>
        <dbReference type="ARBA" id="ARBA00022989"/>
    </source>
</evidence>
<evidence type="ECO:0000256" key="6">
    <source>
        <dbReference type="ARBA" id="ARBA00022692"/>
    </source>
</evidence>
<dbReference type="Proteomes" id="UP000663854">
    <property type="component" value="Unassembled WGS sequence"/>
</dbReference>
<feature type="transmembrane region" description="Helical" evidence="9">
    <location>
        <begin position="400"/>
        <end position="422"/>
    </location>
</feature>
<feature type="transmembrane region" description="Helical" evidence="9">
    <location>
        <begin position="269"/>
        <end position="298"/>
    </location>
</feature>
<sequence>MCNKQWKLNEYLTYILLTLVLLSSWTDINGIFTELPQIILTQPEGWKLGSHIGLVASISNIAPLALIFCKCTFRKRSLNVIPINYIVIFIGMVSCFLLIFFWSNTTYIFNRNRSVTLLILTFFLALLDCTAMVTFSHYTTRFRTEFTSALFLGESLTMIIPSLLAIVQGNGQLTCVSSANNNIILNVSTIAIYKTARFSVSVYFLCIFLILVTSFIAFVLLQWTKIAQNSTQDTTKESMMLETNDANTLDIVIDSDTTIKSSRHKLTPLFYILLLLGSFYTSSIIFGMVFSISAYVLMPYGHQIFYLGTILSPWMLALTWLLGTIKSFVIKRYLLIMIILGSIIFSFDLILSLKSPCPPLLNTMKGNVLVLIIWLSTFILLGYPRLVIANYVRIHSTNGMFWFGANVQLGALIGSIIAYLMIETFSLFKEKLPCEKVQC</sequence>
<dbReference type="PANTHER" id="PTHR12929">
    <property type="entry name" value="SOLUTE CARRIER FAMILY 52"/>
    <property type="match status" value="1"/>
</dbReference>
<feature type="transmembrane region" description="Helical" evidence="9">
    <location>
        <begin position="115"/>
        <end position="135"/>
    </location>
</feature>
<dbReference type="EMBL" id="CAJNOL010007445">
    <property type="protein sequence ID" value="CAF1628455.1"/>
    <property type="molecule type" value="Genomic_DNA"/>
</dbReference>
<keyword evidence="6 9" id="KW-0812">Transmembrane</keyword>
<evidence type="ECO:0000256" key="3">
    <source>
        <dbReference type="ARBA" id="ARBA00006366"/>
    </source>
</evidence>
<name>A0A815LZ57_9BILA</name>
<keyword evidence="13" id="KW-1185">Reference proteome</keyword>
<feature type="transmembrane region" description="Helical" evidence="9">
    <location>
        <begin position="85"/>
        <end position="103"/>
    </location>
</feature>
<protein>
    <recommendedName>
        <fullName evidence="9">Riboflavin transporter</fullName>
    </recommendedName>
</protein>
<evidence type="ECO:0000256" key="9">
    <source>
        <dbReference type="RuleBase" id="RU368035"/>
    </source>
</evidence>
<dbReference type="EMBL" id="CAJNOH010005911">
    <property type="protein sequence ID" value="CAF1414483.1"/>
    <property type="molecule type" value="Genomic_DNA"/>
</dbReference>
<dbReference type="InterPro" id="IPR009357">
    <property type="entry name" value="Riboflavin_transptr"/>
</dbReference>
<proteinExistence type="inferred from homology"/>
<comment type="caution">
    <text evidence="10">The sequence shown here is derived from an EMBL/GenBank/DDBJ whole genome shotgun (WGS) entry which is preliminary data.</text>
</comment>
<evidence type="ECO:0000256" key="5">
    <source>
        <dbReference type="ARBA" id="ARBA00022475"/>
    </source>
</evidence>
<keyword evidence="7 9" id="KW-1133">Transmembrane helix</keyword>
<dbReference type="GO" id="GO:0005886">
    <property type="term" value="C:plasma membrane"/>
    <property type="evidence" value="ECO:0007669"/>
    <property type="project" value="UniProtKB-SubCell"/>
</dbReference>
<feature type="transmembrane region" description="Helical" evidence="9">
    <location>
        <begin position="334"/>
        <end position="353"/>
    </location>
</feature>
<evidence type="ECO:0000256" key="2">
    <source>
        <dbReference type="ARBA" id="ARBA00004651"/>
    </source>
</evidence>
<keyword evidence="5 9" id="KW-1003">Cell membrane</keyword>
<feature type="transmembrane region" description="Helical" evidence="9">
    <location>
        <begin position="202"/>
        <end position="221"/>
    </location>
</feature>
<comment type="catalytic activity">
    <reaction evidence="1 9">
        <text>riboflavin(in) = riboflavin(out)</text>
        <dbReference type="Rhea" id="RHEA:35015"/>
        <dbReference type="ChEBI" id="CHEBI:57986"/>
    </reaction>
</comment>
<evidence type="ECO:0000313" key="10">
    <source>
        <dbReference type="EMBL" id="CAF1414483.1"/>
    </source>
</evidence>
<feature type="transmembrane region" description="Helical" evidence="9">
    <location>
        <begin position="147"/>
        <end position="167"/>
    </location>
</feature>
<feature type="transmembrane region" description="Helical" evidence="9">
    <location>
        <begin position="304"/>
        <end position="322"/>
    </location>
</feature>
<evidence type="ECO:0000256" key="4">
    <source>
        <dbReference type="ARBA" id="ARBA00022448"/>
    </source>
</evidence>
<dbReference type="PANTHER" id="PTHR12929:SF10">
    <property type="entry name" value="RIBOFLAVIN TRANSPORTER"/>
    <property type="match status" value="1"/>
</dbReference>
<feature type="transmembrane region" description="Helical" evidence="9">
    <location>
        <begin position="52"/>
        <end position="73"/>
    </location>
</feature>
<evidence type="ECO:0000256" key="1">
    <source>
        <dbReference type="ARBA" id="ARBA00000215"/>
    </source>
</evidence>
<evidence type="ECO:0000313" key="11">
    <source>
        <dbReference type="EMBL" id="CAF1628455.1"/>
    </source>
</evidence>
<comment type="function">
    <text evidence="9">Plasma membrane transporter mediating the uptake by cells of the water soluble vitamin B2/riboflavin that plays a key role in biochemical oxidation-reduction reactions of the carbohydrate, lipid, and amino acid metabolism.</text>
</comment>